<dbReference type="Proteomes" id="UP000199138">
    <property type="component" value="Unassembled WGS sequence"/>
</dbReference>
<gene>
    <name evidence="1" type="ORF">SAMN05216480_106171</name>
</gene>
<dbReference type="RefSeq" id="WP_093025059.1">
    <property type="nucleotide sequence ID" value="NZ_FPBK01000006.1"/>
</dbReference>
<dbReference type="STRING" id="1224947.SAMN05216480_106171"/>
<reference evidence="2" key="1">
    <citation type="submission" date="2016-10" db="EMBL/GenBank/DDBJ databases">
        <authorList>
            <person name="Varghese N."/>
            <person name="Submissions S."/>
        </authorList>
    </citation>
    <scope>NUCLEOTIDE SEQUENCE [LARGE SCALE GENOMIC DNA]</scope>
    <source>
        <strain evidence="2">CGMCC 1.12333</strain>
    </source>
</reference>
<organism evidence="1 2">
    <name type="scientific">Pustulibacterium marinum</name>
    <dbReference type="NCBI Taxonomy" id="1224947"/>
    <lineage>
        <taxon>Bacteria</taxon>
        <taxon>Pseudomonadati</taxon>
        <taxon>Bacteroidota</taxon>
        <taxon>Flavobacteriia</taxon>
        <taxon>Flavobacteriales</taxon>
        <taxon>Flavobacteriaceae</taxon>
        <taxon>Pustulibacterium</taxon>
    </lineage>
</organism>
<dbReference type="EMBL" id="FPBK01000006">
    <property type="protein sequence ID" value="SFU54331.1"/>
    <property type="molecule type" value="Genomic_DNA"/>
</dbReference>
<accession>A0A1I7H0T9</accession>
<dbReference type="OrthoDB" id="823268at2"/>
<name>A0A1I7H0T9_9FLAO</name>
<evidence type="ECO:0000313" key="1">
    <source>
        <dbReference type="EMBL" id="SFU54331.1"/>
    </source>
</evidence>
<protein>
    <submittedName>
        <fullName evidence="1">Uncharacterized protein</fullName>
    </submittedName>
</protein>
<sequence>MTEEEQQKAEKMASRMLNQVGISKLAKLGIYKKLILSLSIDDFNALETNKIYFNPIFSPASQNKLSFDLENGSNIITIDLNTVKLFSSEEGTAIVLHEIGHALNPDKKNIEGEYAADNYACERGFSQYIISSLEKGKLIRPAEFSTTSTELRLERIKNDN</sequence>
<dbReference type="AlphaFoldDB" id="A0A1I7H0T9"/>
<proteinExistence type="predicted"/>
<keyword evidence="2" id="KW-1185">Reference proteome</keyword>
<evidence type="ECO:0000313" key="2">
    <source>
        <dbReference type="Proteomes" id="UP000199138"/>
    </source>
</evidence>